<sequence>MTSTPRPLSLGCLHPADALPHSPVPHALTTPPRSPPRHVIYDVSDTFDDVRPPPPHLLYSRPSLRCHVTRTPRRRLTFKSRLHRILRLRRLPNATPQAHTDPLASRLQPHANHFLQDDPRPPSCPPTPPSSSFSRLSAPAPHPNPTTPHPDSADFAEFRRRPTSPFLLTPRSTLLNSPSPPLRTRADLRSLRTLTASISPKPADAASKSRIASAPSPHRHLILLTPRSTRYRLDTSLRTHTRVQPEFRHPASHPNGVNFAELARAASTMRGAWKRTFLRVPNITASTMVGDAFLSDSELSCVGEIAPARQLLHLHSPVAPDLHERVYGNYYLSCTPPPAASYAPSRFPPCLDINLPNPLSALRTVHTPPPPIPSTCLPSYLPWSTTFHFVSFSHLIHQYPRFTSTYLPTPWLSPAHPPLQSMPFSPATYPFPAPLLLPPSLGITFFARPPPRVLIAPTYLAVPLITDSLSVQTRNRFFIYRSGALILISFS</sequence>
<accession>A0AAW0DW06</accession>
<protein>
    <submittedName>
        <fullName evidence="2">Uncharacterized protein</fullName>
    </submittedName>
</protein>
<dbReference type="Proteomes" id="UP001362999">
    <property type="component" value="Unassembled WGS sequence"/>
</dbReference>
<feature type="region of interest" description="Disordered" evidence="1">
    <location>
        <begin position="166"/>
        <end position="185"/>
    </location>
</feature>
<comment type="caution">
    <text evidence="2">The sequence shown here is derived from an EMBL/GenBank/DDBJ whole genome shotgun (WGS) entry which is preliminary data.</text>
</comment>
<dbReference type="AlphaFoldDB" id="A0AAW0DW06"/>
<proteinExistence type="predicted"/>
<evidence type="ECO:0000256" key="1">
    <source>
        <dbReference type="SAM" id="MobiDB-lite"/>
    </source>
</evidence>
<name>A0AAW0DW06_9AGAR</name>
<evidence type="ECO:0000313" key="3">
    <source>
        <dbReference type="Proteomes" id="UP001362999"/>
    </source>
</evidence>
<evidence type="ECO:0000313" key="2">
    <source>
        <dbReference type="EMBL" id="KAK7055342.1"/>
    </source>
</evidence>
<keyword evidence="3" id="KW-1185">Reference proteome</keyword>
<reference evidence="2 3" key="1">
    <citation type="journal article" date="2024" name="J Genomics">
        <title>Draft genome sequencing and assembly of Favolaschia claudopus CIRM-BRFM 2984 isolated from oak limbs.</title>
        <authorList>
            <person name="Navarro D."/>
            <person name="Drula E."/>
            <person name="Chaduli D."/>
            <person name="Cazenave R."/>
            <person name="Ahrendt S."/>
            <person name="Wang J."/>
            <person name="Lipzen A."/>
            <person name="Daum C."/>
            <person name="Barry K."/>
            <person name="Grigoriev I.V."/>
            <person name="Favel A."/>
            <person name="Rosso M.N."/>
            <person name="Martin F."/>
        </authorList>
    </citation>
    <scope>NUCLEOTIDE SEQUENCE [LARGE SCALE GENOMIC DNA]</scope>
    <source>
        <strain evidence="2 3">CIRM-BRFM 2984</strain>
    </source>
</reference>
<dbReference type="EMBL" id="JAWWNJ010000005">
    <property type="protein sequence ID" value="KAK7055342.1"/>
    <property type="molecule type" value="Genomic_DNA"/>
</dbReference>
<organism evidence="2 3">
    <name type="scientific">Favolaschia claudopus</name>
    <dbReference type="NCBI Taxonomy" id="2862362"/>
    <lineage>
        <taxon>Eukaryota</taxon>
        <taxon>Fungi</taxon>
        <taxon>Dikarya</taxon>
        <taxon>Basidiomycota</taxon>
        <taxon>Agaricomycotina</taxon>
        <taxon>Agaricomycetes</taxon>
        <taxon>Agaricomycetidae</taxon>
        <taxon>Agaricales</taxon>
        <taxon>Marasmiineae</taxon>
        <taxon>Mycenaceae</taxon>
        <taxon>Favolaschia</taxon>
    </lineage>
</organism>
<feature type="region of interest" description="Disordered" evidence="1">
    <location>
        <begin position="112"/>
        <end position="156"/>
    </location>
</feature>
<gene>
    <name evidence="2" type="ORF">R3P38DRAFT_3170023</name>
</gene>
<feature type="compositionally biased region" description="Low complexity" evidence="1">
    <location>
        <begin position="130"/>
        <end position="139"/>
    </location>
</feature>